<comment type="caution">
    <text evidence="1">The sequence shown here is derived from an EMBL/GenBank/DDBJ whole genome shotgun (WGS) entry which is preliminary data.</text>
</comment>
<dbReference type="EMBL" id="CAXHTB010000013">
    <property type="protein sequence ID" value="CAL0318514.1"/>
    <property type="molecule type" value="Genomic_DNA"/>
</dbReference>
<protein>
    <submittedName>
        <fullName evidence="1">Uncharacterized protein</fullName>
    </submittedName>
</protein>
<dbReference type="AlphaFoldDB" id="A0AAV1X9T3"/>
<gene>
    <name evidence="1" type="ORF">LLUT_LOCUS19574</name>
</gene>
<name>A0AAV1X9T3_LUPLU</name>
<proteinExistence type="predicted"/>
<evidence type="ECO:0000313" key="1">
    <source>
        <dbReference type="EMBL" id="CAL0318514.1"/>
    </source>
</evidence>
<keyword evidence="2" id="KW-1185">Reference proteome</keyword>
<sequence>MAQLFGRGTTCEKNFREETLAEQVSYPWELIGWVRLGQTAPNARLSTLGTGASVQAPGQTRMVQHLAQRLTPLDLNPGQMRLIRPGLCPGIEE</sequence>
<accession>A0AAV1X9T3</accession>
<reference evidence="1 2" key="1">
    <citation type="submission" date="2024-03" db="EMBL/GenBank/DDBJ databases">
        <authorList>
            <person name="Martinez-Hernandez J."/>
        </authorList>
    </citation>
    <scope>NUCLEOTIDE SEQUENCE [LARGE SCALE GENOMIC DNA]</scope>
</reference>
<organism evidence="1 2">
    <name type="scientific">Lupinus luteus</name>
    <name type="common">European yellow lupine</name>
    <dbReference type="NCBI Taxonomy" id="3873"/>
    <lineage>
        <taxon>Eukaryota</taxon>
        <taxon>Viridiplantae</taxon>
        <taxon>Streptophyta</taxon>
        <taxon>Embryophyta</taxon>
        <taxon>Tracheophyta</taxon>
        <taxon>Spermatophyta</taxon>
        <taxon>Magnoliopsida</taxon>
        <taxon>eudicotyledons</taxon>
        <taxon>Gunneridae</taxon>
        <taxon>Pentapetalae</taxon>
        <taxon>rosids</taxon>
        <taxon>fabids</taxon>
        <taxon>Fabales</taxon>
        <taxon>Fabaceae</taxon>
        <taxon>Papilionoideae</taxon>
        <taxon>50 kb inversion clade</taxon>
        <taxon>genistoids sensu lato</taxon>
        <taxon>core genistoids</taxon>
        <taxon>Genisteae</taxon>
        <taxon>Lupinus</taxon>
    </lineage>
</organism>
<dbReference type="Proteomes" id="UP001497480">
    <property type="component" value="Unassembled WGS sequence"/>
</dbReference>
<evidence type="ECO:0000313" key="2">
    <source>
        <dbReference type="Proteomes" id="UP001497480"/>
    </source>
</evidence>